<sequence length="103" mass="11855">MTEIFCLEHTVPASILPGDIQRFSTPTWRFDPFVLALSIHRVIRKVTFDSSLPRKRSVSKTTNSAITRDLCRRLEAGKYARIKQKKKPTTRLIPLNSEQENLS</sequence>
<organism evidence="1 2">
    <name type="scientific">Aspergillus welwitschiae</name>
    <dbReference type="NCBI Taxonomy" id="1341132"/>
    <lineage>
        <taxon>Eukaryota</taxon>
        <taxon>Fungi</taxon>
        <taxon>Dikarya</taxon>
        <taxon>Ascomycota</taxon>
        <taxon>Pezizomycotina</taxon>
        <taxon>Eurotiomycetes</taxon>
        <taxon>Eurotiomycetidae</taxon>
        <taxon>Eurotiales</taxon>
        <taxon>Aspergillaceae</taxon>
        <taxon>Aspergillus</taxon>
        <taxon>Aspergillus subgen. Circumdati</taxon>
    </lineage>
</organism>
<gene>
    <name evidence="1" type="ORF">BDQ94DRAFT_155875</name>
</gene>
<dbReference type="AlphaFoldDB" id="A0A3F3PH43"/>
<protein>
    <submittedName>
        <fullName evidence="1">Uncharacterized protein</fullName>
    </submittedName>
</protein>
<dbReference type="Proteomes" id="UP000253729">
    <property type="component" value="Unassembled WGS sequence"/>
</dbReference>
<evidence type="ECO:0000313" key="1">
    <source>
        <dbReference type="EMBL" id="RDH26198.1"/>
    </source>
</evidence>
<proteinExistence type="predicted"/>
<name>A0A3F3PH43_9EURO</name>
<keyword evidence="2" id="KW-1185">Reference proteome</keyword>
<feature type="non-terminal residue" evidence="1">
    <location>
        <position position="103"/>
    </location>
</feature>
<dbReference type="GeneID" id="38136902"/>
<reference evidence="1 2" key="1">
    <citation type="submission" date="2018-07" db="EMBL/GenBank/DDBJ databases">
        <title>The genomes of Aspergillus section Nigri reveals drivers in fungal speciation.</title>
        <authorList>
            <consortium name="DOE Joint Genome Institute"/>
            <person name="Vesth T.C."/>
            <person name="Nybo J."/>
            <person name="Theobald S."/>
            <person name="Brandl J."/>
            <person name="Frisvad J.C."/>
            <person name="Nielsen K.F."/>
            <person name="Lyhne E.K."/>
            <person name="Kogle M.E."/>
            <person name="Kuo A."/>
            <person name="Riley R."/>
            <person name="Clum A."/>
            <person name="Nolan M."/>
            <person name="Lipzen A."/>
            <person name="Salamov A."/>
            <person name="Henrissat B."/>
            <person name="Wiebenga A."/>
            <person name="De vries R.P."/>
            <person name="Grigoriev I.V."/>
            <person name="Mortensen U.H."/>
            <person name="Andersen M.R."/>
            <person name="Baker S.E."/>
        </authorList>
    </citation>
    <scope>NUCLEOTIDE SEQUENCE [LARGE SCALE GENOMIC DNA]</scope>
    <source>
        <strain evidence="1 2">CBS 139.54b</strain>
    </source>
</reference>
<accession>A0A3F3PH43</accession>
<evidence type="ECO:0000313" key="2">
    <source>
        <dbReference type="Proteomes" id="UP000253729"/>
    </source>
</evidence>
<dbReference type="RefSeq" id="XP_026619220.1">
    <property type="nucleotide sequence ID" value="XM_026768546.1"/>
</dbReference>
<dbReference type="EMBL" id="KZ852226">
    <property type="protein sequence ID" value="RDH26198.1"/>
    <property type="molecule type" value="Genomic_DNA"/>
</dbReference>